<comment type="pathway">
    <text evidence="6">Amino-acid biosynthesis; L-arginine biosynthesis; N(2)-acetyl-L-ornithine from L-glutamate: step 3/4.</text>
</comment>
<dbReference type="Proteomes" id="UP000248014">
    <property type="component" value="Unassembled WGS sequence"/>
</dbReference>
<accession>A0A2V3USW3</accession>
<dbReference type="InterPro" id="IPR023013">
    <property type="entry name" value="AGPR_AS"/>
</dbReference>
<proteinExistence type="inferred from homology"/>
<gene>
    <name evidence="6" type="primary">argC</name>
    <name evidence="9" type="ORF">C7451_11419</name>
</gene>
<comment type="caution">
    <text evidence="9">The sequence shown here is derived from an EMBL/GenBank/DDBJ whole genome shotgun (WGS) entry which is preliminary data.</text>
</comment>
<dbReference type="PROSITE" id="PS01224">
    <property type="entry name" value="ARGC"/>
    <property type="match status" value="1"/>
</dbReference>
<evidence type="ECO:0000256" key="4">
    <source>
        <dbReference type="ARBA" id="ARBA00022857"/>
    </source>
</evidence>
<evidence type="ECO:0000256" key="5">
    <source>
        <dbReference type="ARBA" id="ARBA00023002"/>
    </source>
</evidence>
<dbReference type="SMART" id="SM00859">
    <property type="entry name" value="Semialdhyde_dh"/>
    <property type="match status" value="1"/>
</dbReference>
<dbReference type="Gene3D" id="3.30.360.10">
    <property type="entry name" value="Dihydrodipicolinate Reductase, domain 2"/>
    <property type="match status" value="1"/>
</dbReference>
<evidence type="ECO:0000313" key="10">
    <source>
        <dbReference type="Proteomes" id="UP000248014"/>
    </source>
</evidence>
<dbReference type="Pfam" id="PF01118">
    <property type="entry name" value="Semialdhyde_dh"/>
    <property type="match status" value="1"/>
</dbReference>
<dbReference type="InterPro" id="IPR010136">
    <property type="entry name" value="AGPR_type-2"/>
</dbReference>
<evidence type="ECO:0000256" key="6">
    <source>
        <dbReference type="HAMAP-Rule" id="MF_01110"/>
    </source>
</evidence>
<keyword evidence="4 6" id="KW-0521">NADP</keyword>
<name>A0A2V3USW3_9SPHN</name>
<comment type="function">
    <text evidence="6">Catalyzes the NADPH-dependent reduction of N-acetyl-5-glutamyl phosphate to yield N-acetyl-L-glutamate 5-semialdehyde.</text>
</comment>
<dbReference type="HAMAP" id="MF_01110">
    <property type="entry name" value="ArgC_type2"/>
    <property type="match status" value="1"/>
</dbReference>
<dbReference type="GO" id="GO:0006526">
    <property type="term" value="P:L-arginine biosynthetic process"/>
    <property type="evidence" value="ECO:0007669"/>
    <property type="project" value="UniProtKB-UniRule"/>
</dbReference>
<feature type="domain" description="Semialdehyde dehydrogenase NAD-binding" evidence="8">
    <location>
        <begin position="3"/>
        <end position="104"/>
    </location>
</feature>
<dbReference type="NCBIfam" id="TIGR01851">
    <property type="entry name" value="argC_other"/>
    <property type="match status" value="1"/>
</dbReference>
<dbReference type="UniPathway" id="UPA00068">
    <property type="reaction ID" value="UER00108"/>
</dbReference>
<dbReference type="Pfam" id="PF22698">
    <property type="entry name" value="Semialdhyde_dhC_1"/>
    <property type="match status" value="1"/>
</dbReference>
<dbReference type="SUPFAM" id="SSF51735">
    <property type="entry name" value="NAD(P)-binding Rossmann-fold domains"/>
    <property type="match status" value="1"/>
</dbReference>
<keyword evidence="3 6" id="KW-0028">Amino-acid biosynthesis</keyword>
<comment type="similarity">
    <text evidence="6">Belongs to the NAGSA dehydrogenase family. Type 2 subfamily.</text>
</comment>
<dbReference type="InterPro" id="IPR058924">
    <property type="entry name" value="AGPR_dimerisation_dom"/>
</dbReference>
<sequence length="311" mass="32526">MLKLFIDGAAGTTGLEIAERMAGRGEFRLITLSDADRKSVSARAAAIQDADFVILCLPDAAAREAVALGEGADTRFIDASSAHRVADGWTYGFAELRKGQREAIANARLVSNPGCYPTGFLALVAPLVAEDLLPADHGFIVNAVSGYSGGGKDLIQRMQVDAPEIGFRAYALGLEHKHLPEMQVHAGLSRAPIFAPAVIRAFRGMLVDVPLFLDPELGFADARTLHAALADHYAGESLVTVAPIDAAPGELLVSEGDAATDRLALHVLPSADGSQVRLIAMLDNLGKGASGAAVQNLNIMAGLDELAGLRA</sequence>
<dbReference type="InterPro" id="IPR036291">
    <property type="entry name" value="NAD(P)-bd_dom_sf"/>
</dbReference>
<evidence type="ECO:0000313" key="9">
    <source>
        <dbReference type="EMBL" id="PXW70043.1"/>
    </source>
</evidence>
<evidence type="ECO:0000256" key="3">
    <source>
        <dbReference type="ARBA" id="ARBA00022605"/>
    </source>
</evidence>
<keyword evidence="10" id="KW-1185">Reference proteome</keyword>
<dbReference type="InterPro" id="IPR000534">
    <property type="entry name" value="Semialdehyde_DH_NAD-bd"/>
</dbReference>
<comment type="subcellular location">
    <subcellularLocation>
        <location evidence="6">Cytoplasm</location>
    </subcellularLocation>
</comment>
<dbReference type="PANTHER" id="PTHR32338:SF10">
    <property type="entry name" value="N-ACETYL-GAMMA-GLUTAMYL-PHOSPHATE REDUCTASE, CHLOROPLASTIC-RELATED"/>
    <property type="match status" value="1"/>
</dbReference>
<dbReference type="GO" id="GO:0005737">
    <property type="term" value="C:cytoplasm"/>
    <property type="evidence" value="ECO:0007669"/>
    <property type="project" value="UniProtKB-SubCell"/>
</dbReference>
<protein>
    <recommendedName>
        <fullName evidence="6">N-acetyl-gamma-glutamyl-phosphate reductase</fullName>
        <shortName evidence="6">AGPR</shortName>
        <ecNumber evidence="6">1.2.1.38</ecNumber>
    </recommendedName>
    <alternativeName>
        <fullName evidence="6">N-acetyl-glutamate semialdehyde dehydrogenase</fullName>
        <shortName evidence="6">NAGSA dehydrogenase</shortName>
    </alternativeName>
</protein>
<dbReference type="CDD" id="cd23935">
    <property type="entry name" value="AGPR_2_C"/>
    <property type="match status" value="1"/>
</dbReference>
<keyword evidence="2 6" id="KW-0055">Arginine biosynthesis</keyword>
<comment type="catalytic activity">
    <reaction evidence="6">
        <text>N-acetyl-L-glutamate 5-semialdehyde + phosphate + NADP(+) = N-acetyl-L-glutamyl 5-phosphate + NADPH + H(+)</text>
        <dbReference type="Rhea" id="RHEA:21588"/>
        <dbReference type="ChEBI" id="CHEBI:15378"/>
        <dbReference type="ChEBI" id="CHEBI:29123"/>
        <dbReference type="ChEBI" id="CHEBI:43474"/>
        <dbReference type="ChEBI" id="CHEBI:57783"/>
        <dbReference type="ChEBI" id="CHEBI:57936"/>
        <dbReference type="ChEBI" id="CHEBI:58349"/>
        <dbReference type="EC" id="1.2.1.38"/>
    </reaction>
</comment>
<organism evidence="9 10">
    <name type="scientific">Blastomonas natatoria</name>
    <dbReference type="NCBI Taxonomy" id="34015"/>
    <lineage>
        <taxon>Bacteria</taxon>
        <taxon>Pseudomonadati</taxon>
        <taxon>Pseudomonadota</taxon>
        <taxon>Alphaproteobacteria</taxon>
        <taxon>Sphingomonadales</taxon>
        <taxon>Sphingomonadaceae</taxon>
        <taxon>Blastomonas</taxon>
    </lineage>
</organism>
<evidence type="ECO:0000256" key="2">
    <source>
        <dbReference type="ARBA" id="ARBA00022571"/>
    </source>
</evidence>
<dbReference type="AlphaFoldDB" id="A0A2V3USW3"/>
<keyword evidence="1 6" id="KW-0963">Cytoplasm</keyword>
<dbReference type="PANTHER" id="PTHR32338">
    <property type="entry name" value="N-ACETYL-GAMMA-GLUTAMYL-PHOSPHATE REDUCTASE, CHLOROPLASTIC-RELATED-RELATED"/>
    <property type="match status" value="1"/>
</dbReference>
<keyword evidence="5 6" id="KW-0560">Oxidoreductase</keyword>
<dbReference type="Gene3D" id="3.40.50.720">
    <property type="entry name" value="NAD(P)-binding Rossmann-like Domain"/>
    <property type="match status" value="1"/>
</dbReference>
<dbReference type="InterPro" id="IPR050085">
    <property type="entry name" value="AGPR"/>
</dbReference>
<evidence type="ECO:0000256" key="1">
    <source>
        <dbReference type="ARBA" id="ARBA00022490"/>
    </source>
</evidence>
<reference evidence="9 10" key="1">
    <citation type="submission" date="2018-05" db="EMBL/GenBank/DDBJ databases">
        <title>Genomic Encyclopedia of Type Strains, Phase IV (KMG-IV): sequencing the most valuable type-strain genomes for metagenomic binning, comparative biology and taxonomic classification.</title>
        <authorList>
            <person name="Goeker M."/>
        </authorList>
    </citation>
    <scope>NUCLEOTIDE SEQUENCE [LARGE SCALE GENOMIC DNA]</scope>
    <source>
        <strain evidence="9 10">DSM 3183</strain>
    </source>
</reference>
<dbReference type="GO" id="GO:0051287">
    <property type="term" value="F:NAD binding"/>
    <property type="evidence" value="ECO:0007669"/>
    <property type="project" value="InterPro"/>
</dbReference>
<dbReference type="SUPFAM" id="SSF55347">
    <property type="entry name" value="Glyceraldehyde-3-phosphate dehydrogenase-like, C-terminal domain"/>
    <property type="match status" value="1"/>
</dbReference>
<evidence type="ECO:0000259" key="8">
    <source>
        <dbReference type="SMART" id="SM00859"/>
    </source>
</evidence>
<dbReference type="EMBL" id="QJJM01000014">
    <property type="protein sequence ID" value="PXW70043.1"/>
    <property type="molecule type" value="Genomic_DNA"/>
</dbReference>
<feature type="active site" evidence="6 7">
    <location>
        <position position="115"/>
    </location>
</feature>
<evidence type="ECO:0000256" key="7">
    <source>
        <dbReference type="PROSITE-ProRule" id="PRU10010"/>
    </source>
</evidence>
<dbReference type="GO" id="GO:0003942">
    <property type="term" value="F:N-acetyl-gamma-glutamyl-phosphate reductase activity"/>
    <property type="evidence" value="ECO:0007669"/>
    <property type="project" value="UniProtKB-UniRule"/>
</dbReference>
<dbReference type="EC" id="1.2.1.38" evidence="6"/>